<dbReference type="EMBL" id="VXIV02001890">
    <property type="protein sequence ID" value="KAF6028901.1"/>
    <property type="molecule type" value="Genomic_DNA"/>
</dbReference>
<evidence type="ECO:0008006" key="3">
    <source>
        <dbReference type="Google" id="ProtNLM"/>
    </source>
</evidence>
<reference evidence="1" key="1">
    <citation type="submission" date="2020-06" db="EMBL/GenBank/DDBJ databases">
        <title>Draft genome of Bugula neritina, a colonial animal packing powerful symbionts and potential medicines.</title>
        <authorList>
            <person name="Rayko M."/>
        </authorList>
    </citation>
    <scope>NUCLEOTIDE SEQUENCE [LARGE SCALE GENOMIC DNA]</scope>
    <source>
        <strain evidence="1">Kwan_BN1</strain>
    </source>
</reference>
<gene>
    <name evidence="1" type="ORF">EB796_012788</name>
</gene>
<dbReference type="InterPro" id="IPR013783">
    <property type="entry name" value="Ig-like_fold"/>
</dbReference>
<dbReference type="InterPro" id="IPR003961">
    <property type="entry name" value="FN3_dom"/>
</dbReference>
<evidence type="ECO:0000313" key="1">
    <source>
        <dbReference type="EMBL" id="KAF6028901.1"/>
    </source>
</evidence>
<dbReference type="Proteomes" id="UP000593567">
    <property type="component" value="Unassembled WGS sequence"/>
</dbReference>
<name>A0A7J7JTD2_BUGNE</name>
<organism evidence="1 2">
    <name type="scientific">Bugula neritina</name>
    <name type="common">Brown bryozoan</name>
    <name type="synonym">Sertularia neritina</name>
    <dbReference type="NCBI Taxonomy" id="10212"/>
    <lineage>
        <taxon>Eukaryota</taxon>
        <taxon>Metazoa</taxon>
        <taxon>Spiralia</taxon>
        <taxon>Lophotrochozoa</taxon>
        <taxon>Bryozoa</taxon>
        <taxon>Gymnolaemata</taxon>
        <taxon>Cheilostomatida</taxon>
        <taxon>Flustrina</taxon>
        <taxon>Buguloidea</taxon>
        <taxon>Bugulidae</taxon>
        <taxon>Bugula</taxon>
    </lineage>
</organism>
<accession>A0A7J7JTD2</accession>
<evidence type="ECO:0000313" key="2">
    <source>
        <dbReference type="Proteomes" id="UP000593567"/>
    </source>
</evidence>
<sequence>MWKYNISWKAPSNINCKSITEYKIRYPDVTSEETVTTDTSYEVNVEGGVEFTLSVRAVNNMGLHSDYLDITEDFSRYCATVGISYCNYRNTQQFLCRTNME</sequence>
<dbReference type="Gene3D" id="2.60.40.10">
    <property type="entry name" value="Immunoglobulins"/>
    <property type="match status" value="1"/>
</dbReference>
<dbReference type="SUPFAM" id="SSF49265">
    <property type="entry name" value="Fibronectin type III"/>
    <property type="match status" value="1"/>
</dbReference>
<proteinExistence type="predicted"/>
<dbReference type="AlphaFoldDB" id="A0A7J7JTD2"/>
<protein>
    <recommendedName>
        <fullName evidence="3">Fibronectin type-III domain-containing protein</fullName>
    </recommendedName>
</protein>
<keyword evidence="2" id="KW-1185">Reference proteome</keyword>
<dbReference type="CDD" id="cd00063">
    <property type="entry name" value="FN3"/>
    <property type="match status" value="1"/>
</dbReference>
<dbReference type="InterPro" id="IPR036116">
    <property type="entry name" value="FN3_sf"/>
</dbReference>
<comment type="caution">
    <text evidence="1">The sequence shown here is derived from an EMBL/GenBank/DDBJ whole genome shotgun (WGS) entry which is preliminary data.</text>
</comment>